<keyword evidence="5" id="KW-1185">Reference proteome</keyword>
<evidence type="ECO:0000313" key="5">
    <source>
        <dbReference type="Proteomes" id="UP000812966"/>
    </source>
</evidence>
<feature type="compositionally biased region" description="Polar residues" evidence="2">
    <location>
        <begin position="176"/>
        <end position="186"/>
    </location>
</feature>
<dbReference type="SMART" id="SM00212">
    <property type="entry name" value="UBCc"/>
    <property type="match status" value="1"/>
</dbReference>
<dbReference type="AlphaFoldDB" id="A0A8K0JIA7"/>
<evidence type="ECO:0000313" key="4">
    <source>
        <dbReference type="EMBL" id="KAG7530584.1"/>
    </source>
</evidence>
<dbReference type="PROSITE" id="PS50127">
    <property type="entry name" value="UBC_2"/>
    <property type="match status" value="1"/>
</dbReference>
<protein>
    <recommendedName>
        <fullName evidence="3">UBC core domain-containing protein</fullName>
    </recommendedName>
</protein>
<dbReference type="Proteomes" id="UP000812966">
    <property type="component" value="Unassembled WGS sequence"/>
</dbReference>
<proteinExistence type="predicted"/>
<keyword evidence="1" id="KW-0833">Ubl conjugation pathway</keyword>
<dbReference type="PANTHER" id="PTHR24067">
    <property type="entry name" value="UBIQUITIN-CONJUGATING ENZYME E2"/>
    <property type="match status" value="1"/>
</dbReference>
<accession>A0A8K0JIA7</accession>
<organism evidence="4 5">
    <name type="scientific">Filobasidium floriforme</name>
    <dbReference type="NCBI Taxonomy" id="5210"/>
    <lineage>
        <taxon>Eukaryota</taxon>
        <taxon>Fungi</taxon>
        <taxon>Dikarya</taxon>
        <taxon>Basidiomycota</taxon>
        <taxon>Agaricomycotina</taxon>
        <taxon>Tremellomycetes</taxon>
        <taxon>Filobasidiales</taxon>
        <taxon>Filobasidiaceae</taxon>
        <taxon>Filobasidium</taxon>
    </lineage>
</organism>
<dbReference type="EMBL" id="JABELV010000114">
    <property type="protein sequence ID" value="KAG7530584.1"/>
    <property type="molecule type" value="Genomic_DNA"/>
</dbReference>
<evidence type="ECO:0000256" key="1">
    <source>
        <dbReference type="ARBA" id="ARBA00022786"/>
    </source>
</evidence>
<sequence length="256" mass="28174">MATKLAQKRLQKEFQAMEKSPPPFIYARFEEKNILDWHFILRGPPDSPYTGGEYHGVINFPSDYPFKPPDIKFFTPSGRFAPNQKICMSMTSYDHSWNAAWSVATILTGLLSFMLSDEITTGSVKTSVDEKKALAKVSHAHNIQNKKFRDLFPEYSGPEMKDVPDMGQADKPPATSPVTSQSSDSAPNGIADPRPTTGEVTTSSNMIPRTAVGVDPSGSAAIVPQGRGWQFLNLRWWAVAAFLAFVLSRLSTLGSA</sequence>
<evidence type="ECO:0000256" key="2">
    <source>
        <dbReference type="SAM" id="MobiDB-lite"/>
    </source>
</evidence>
<dbReference type="InterPro" id="IPR016135">
    <property type="entry name" value="UBQ-conjugating_enzyme/RWD"/>
</dbReference>
<reference evidence="4" key="1">
    <citation type="submission" date="2020-04" db="EMBL/GenBank/DDBJ databases">
        <title>Analysis of mating type loci in Filobasidium floriforme.</title>
        <authorList>
            <person name="Nowrousian M."/>
        </authorList>
    </citation>
    <scope>NUCLEOTIDE SEQUENCE</scope>
    <source>
        <strain evidence="4">CBS 6242</strain>
    </source>
</reference>
<dbReference type="InterPro" id="IPR050113">
    <property type="entry name" value="Ub_conjugating_enzyme"/>
</dbReference>
<feature type="domain" description="UBC core" evidence="3">
    <location>
        <begin position="5"/>
        <end position="152"/>
    </location>
</feature>
<feature type="region of interest" description="Disordered" evidence="2">
    <location>
        <begin position="159"/>
        <end position="211"/>
    </location>
</feature>
<dbReference type="Pfam" id="PF00179">
    <property type="entry name" value="UQ_con"/>
    <property type="match status" value="1"/>
</dbReference>
<comment type="caution">
    <text evidence="4">The sequence shown here is derived from an EMBL/GenBank/DDBJ whole genome shotgun (WGS) entry which is preliminary data.</text>
</comment>
<feature type="compositionally biased region" description="Polar residues" evidence="2">
    <location>
        <begin position="198"/>
        <end position="207"/>
    </location>
</feature>
<name>A0A8K0JIA7_9TREE</name>
<dbReference type="InterPro" id="IPR000608">
    <property type="entry name" value="UBC"/>
</dbReference>
<dbReference type="FunFam" id="3.10.110.10:FF:000109">
    <property type="entry name" value="Ubiquitin-conjugating enzyme E2 J2-like"/>
    <property type="match status" value="1"/>
</dbReference>
<evidence type="ECO:0000259" key="3">
    <source>
        <dbReference type="PROSITE" id="PS50127"/>
    </source>
</evidence>
<dbReference type="CDD" id="cd23799">
    <property type="entry name" value="UBCc_UBE2J"/>
    <property type="match status" value="1"/>
</dbReference>
<dbReference type="Gene3D" id="3.10.110.10">
    <property type="entry name" value="Ubiquitin Conjugating Enzyme"/>
    <property type="match status" value="1"/>
</dbReference>
<gene>
    <name evidence="4" type="ORF">FFLO_04947</name>
</gene>
<dbReference type="SUPFAM" id="SSF54495">
    <property type="entry name" value="UBC-like"/>
    <property type="match status" value="1"/>
</dbReference>